<dbReference type="GO" id="GO:0005886">
    <property type="term" value="C:plasma membrane"/>
    <property type="evidence" value="ECO:0007669"/>
    <property type="project" value="InterPro"/>
</dbReference>
<comment type="similarity">
    <text evidence="1">Belongs to the Lgt family.</text>
</comment>
<keyword evidence="5 7" id="KW-1133">Transmembrane helix</keyword>
<evidence type="ECO:0000256" key="6">
    <source>
        <dbReference type="ARBA" id="ARBA00023136"/>
    </source>
</evidence>
<feature type="transmembrane region" description="Helical" evidence="7">
    <location>
        <begin position="79"/>
        <end position="100"/>
    </location>
</feature>
<dbReference type="GO" id="GO:0042158">
    <property type="term" value="P:lipoprotein biosynthetic process"/>
    <property type="evidence" value="ECO:0007669"/>
    <property type="project" value="InterPro"/>
</dbReference>
<evidence type="ECO:0000313" key="9">
    <source>
        <dbReference type="Proteomes" id="UP000034794"/>
    </source>
</evidence>
<dbReference type="PATRIC" id="fig|1618381.3.peg.1122"/>
<name>A0A0G1PI93_9BACT</name>
<keyword evidence="6 7" id="KW-0472">Membrane</keyword>
<reference evidence="8 9" key="1">
    <citation type="journal article" date="2015" name="Nature">
        <title>rRNA introns, odd ribosomes, and small enigmatic genomes across a large radiation of phyla.</title>
        <authorList>
            <person name="Brown C.T."/>
            <person name="Hug L.A."/>
            <person name="Thomas B.C."/>
            <person name="Sharon I."/>
            <person name="Castelle C.J."/>
            <person name="Singh A."/>
            <person name="Wilkins M.J."/>
            <person name="Williams K.H."/>
            <person name="Banfield J.F."/>
        </authorList>
    </citation>
    <scope>NUCLEOTIDE SEQUENCE [LARGE SCALE GENOMIC DNA]</scope>
</reference>
<dbReference type="Proteomes" id="UP000034794">
    <property type="component" value="Unassembled WGS sequence"/>
</dbReference>
<evidence type="ECO:0000256" key="2">
    <source>
        <dbReference type="ARBA" id="ARBA00022475"/>
    </source>
</evidence>
<evidence type="ECO:0000256" key="5">
    <source>
        <dbReference type="ARBA" id="ARBA00022989"/>
    </source>
</evidence>
<protein>
    <submittedName>
        <fullName evidence="8">Prolipoprotein diacylglyceryl transferase</fullName>
    </submittedName>
</protein>
<evidence type="ECO:0000313" key="8">
    <source>
        <dbReference type="EMBL" id="KKU32519.1"/>
    </source>
</evidence>
<dbReference type="InterPro" id="IPR001640">
    <property type="entry name" value="Lgt"/>
</dbReference>
<comment type="caution">
    <text evidence="8">The sequence shown here is derived from an EMBL/GenBank/DDBJ whole genome shotgun (WGS) entry which is preliminary data.</text>
</comment>
<accession>A0A0G1PI93</accession>
<sequence>MFDLWGVTMHGYGIILGLGVWVGIEAAQLAFPKIKKEIETALLWALVGGVAGARLYHVVDYWNRYYQYNLGKIWAVWEGGLGIWGAVLGAIFGVFLYGYFKKKNVWPVLEALAIGAPIAQAIGRLGNWVNGELYGKNGEPLFACEALLNLSLFVILLTLRKKKTFSGKLLGVYLIGYGVIRILLEGIRPNEIIWRINGVPTAMIFGLLSLAIGFLILLRGKLSRNRTTNQP</sequence>
<keyword evidence="4 7" id="KW-0812">Transmembrane</keyword>
<dbReference type="EMBL" id="LCMI01000010">
    <property type="protein sequence ID" value="KKU32519.1"/>
    <property type="molecule type" value="Genomic_DNA"/>
</dbReference>
<keyword evidence="2" id="KW-1003">Cell membrane</keyword>
<dbReference type="PANTHER" id="PTHR30589:SF0">
    <property type="entry name" value="PHOSPHATIDYLGLYCEROL--PROLIPOPROTEIN DIACYLGLYCERYL TRANSFERASE"/>
    <property type="match status" value="1"/>
</dbReference>
<organism evidence="8 9">
    <name type="scientific">Candidatus Collierbacteria bacterium GW2011_GWA2_46_26</name>
    <dbReference type="NCBI Taxonomy" id="1618381"/>
    <lineage>
        <taxon>Bacteria</taxon>
        <taxon>Candidatus Collieribacteriota</taxon>
    </lineage>
</organism>
<dbReference type="PANTHER" id="PTHR30589">
    <property type="entry name" value="PROLIPOPROTEIN DIACYLGLYCERYL TRANSFERASE"/>
    <property type="match status" value="1"/>
</dbReference>
<keyword evidence="8" id="KW-0449">Lipoprotein</keyword>
<evidence type="ECO:0000256" key="1">
    <source>
        <dbReference type="ARBA" id="ARBA00007150"/>
    </source>
</evidence>
<evidence type="ECO:0000256" key="3">
    <source>
        <dbReference type="ARBA" id="ARBA00022679"/>
    </source>
</evidence>
<feature type="transmembrane region" description="Helical" evidence="7">
    <location>
        <begin position="42"/>
        <end position="59"/>
    </location>
</feature>
<proteinExistence type="inferred from homology"/>
<evidence type="ECO:0000256" key="4">
    <source>
        <dbReference type="ARBA" id="ARBA00022692"/>
    </source>
</evidence>
<dbReference type="AlphaFoldDB" id="A0A0G1PI93"/>
<feature type="transmembrane region" description="Helical" evidence="7">
    <location>
        <begin position="166"/>
        <end position="184"/>
    </location>
</feature>
<dbReference type="Pfam" id="PF01790">
    <property type="entry name" value="LGT"/>
    <property type="match status" value="1"/>
</dbReference>
<dbReference type="GO" id="GO:0008961">
    <property type="term" value="F:phosphatidylglycerol-prolipoprotein diacylglyceryl transferase activity"/>
    <property type="evidence" value="ECO:0007669"/>
    <property type="project" value="InterPro"/>
</dbReference>
<feature type="transmembrane region" description="Helical" evidence="7">
    <location>
        <begin position="196"/>
        <end position="218"/>
    </location>
</feature>
<gene>
    <name evidence="8" type="ORF">UX47_C0010G0035</name>
</gene>
<evidence type="ECO:0000256" key="7">
    <source>
        <dbReference type="SAM" id="Phobius"/>
    </source>
</evidence>
<dbReference type="PROSITE" id="PS01311">
    <property type="entry name" value="LGT"/>
    <property type="match status" value="1"/>
</dbReference>
<feature type="transmembrane region" description="Helical" evidence="7">
    <location>
        <begin position="12"/>
        <end position="30"/>
    </location>
</feature>
<keyword evidence="3 8" id="KW-0808">Transferase</keyword>